<accession>A0AAD5X9S4</accession>
<reference evidence="1" key="1">
    <citation type="submission" date="2020-05" db="EMBL/GenBank/DDBJ databases">
        <title>Phylogenomic resolution of chytrid fungi.</title>
        <authorList>
            <person name="Stajich J.E."/>
            <person name="Amses K."/>
            <person name="Simmons R."/>
            <person name="Seto K."/>
            <person name="Myers J."/>
            <person name="Bonds A."/>
            <person name="Quandt C.A."/>
            <person name="Barry K."/>
            <person name="Liu P."/>
            <person name="Grigoriev I."/>
            <person name="Longcore J.E."/>
            <person name="James T.Y."/>
        </authorList>
    </citation>
    <scope>NUCLEOTIDE SEQUENCE</scope>
    <source>
        <strain evidence="1">JEL0513</strain>
    </source>
</reference>
<comment type="caution">
    <text evidence="1">The sequence shown here is derived from an EMBL/GenBank/DDBJ whole genome shotgun (WGS) entry which is preliminary data.</text>
</comment>
<feature type="non-terminal residue" evidence="1">
    <location>
        <position position="57"/>
    </location>
</feature>
<evidence type="ECO:0000313" key="2">
    <source>
        <dbReference type="Proteomes" id="UP001211907"/>
    </source>
</evidence>
<protein>
    <submittedName>
        <fullName evidence="1">Clathrin associated protein complex large subunit</fullName>
    </submittedName>
</protein>
<evidence type="ECO:0000313" key="1">
    <source>
        <dbReference type="EMBL" id="KAJ3100542.1"/>
    </source>
</evidence>
<dbReference type="EMBL" id="JADGJH010002276">
    <property type="protein sequence ID" value="KAJ3100542.1"/>
    <property type="molecule type" value="Genomic_DNA"/>
</dbReference>
<sequence length="57" mass="6554">MSDERAVIATESAFIRTAIKDDIVEIEYYNVHKFLDIHISGYPAHFGQLECLKLGKR</sequence>
<dbReference type="Gene3D" id="1.25.10.10">
    <property type="entry name" value="Leucine-rich Repeat Variant"/>
    <property type="match status" value="1"/>
</dbReference>
<name>A0AAD5X9S4_9FUNG</name>
<organism evidence="1 2">
    <name type="scientific">Physocladia obscura</name>
    <dbReference type="NCBI Taxonomy" id="109957"/>
    <lineage>
        <taxon>Eukaryota</taxon>
        <taxon>Fungi</taxon>
        <taxon>Fungi incertae sedis</taxon>
        <taxon>Chytridiomycota</taxon>
        <taxon>Chytridiomycota incertae sedis</taxon>
        <taxon>Chytridiomycetes</taxon>
        <taxon>Chytridiales</taxon>
        <taxon>Chytriomycetaceae</taxon>
        <taxon>Physocladia</taxon>
    </lineage>
</organism>
<dbReference type="AlphaFoldDB" id="A0AAD5X9S4"/>
<keyword evidence="2" id="KW-1185">Reference proteome</keyword>
<dbReference type="InterPro" id="IPR011989">
    <property type="entry name" value="ARM-like"/>
</dbReference>
<dbReference type="Proteomes" id="UP001211907">
    <property type="component" value="Unassembled WGS sequence"/>
</dbReference>
<proteinExistence type="predicted"/>
<gene>
    <name evidence="1" type="primary">APL4_2</name>
    <name evidence="1" type="ORF">HK100_004693</name>
</gene>